<reference evidence="9 10" key="1">
    <citation type="submission" date="2016-03" db="EMBL/GenBank/DDBJ databases">
        <authorList>
            <person name="Ploux O."/>
        </authorList>
    </citation>
    <scope>NUCLEOTIDE SEQUENCE [LARGE SCALE GENOMIC DNA]</scope>
    <source>
        <strain evidence="9 10">R0</strain>
    </source>
</reference>
<dbReference type="Pfam" id="PF00441">
    <property type="entry name" value="Acyl-CoA_dh_1"/>
    <property type="match status" value="1"/>
</dbReference>
<dbReference type="PANTHER" id="PTHR43188:SF1">
    <property type="entry name" value="ACYL-COA DEHYDROGENASE"/>
    <property type="match status" value="1"/>
</dbReference>
<dbReference type="SUPFAM" id="SSF56645">
    <property type="entry name" value="Acyl-CoA dehydrogenase NM domain-like"/>
    <property type="match status" value="1"/>
</dbReference>
<keyword evidence="4 5" id="KW-0274">FAD</keyword>
<dbReference type="InterPro" id="IPR009100">
    <property type="entry name" value="AcylCoA_DH/oxidase_NM_dom_sf"/>
</dbReference>
<keyword evidence="10" id="KW-1185">Reference proteome</keyword>
<dbReference type="InterPro" id="IPR036250">
    <property type="entry name" value="AcylCo_DH-like_C"/>
</dbReference>
<dbReference type="InterPro" id="IPR037069">
    <property type="entry name" value="AcylCoA_DH/ox_N_sf"/>
</dbReference>
<dbReference type="EMBL" id="LUKE01000001">
    <property type="protein sequence ID" value="KYG66479.1"/>
    <property type="molecule type" value="Genomic_DNA"/>
</dbReference>
<evidence type="ECO:0000259" key="7">
    <source>
        <dbReference type="Pfam" id="PF02770"/>
    </source>
</evidence>
<dbReference type="AlphaFoldDB" id="A0A150WQA5"/>
<dbReference type="Pfam" id="PF02771">
    <property type="entry name" value="Acyl-CoA_dh_N"/>
    <property type="match status" value="1"/>
</dbReference>
<evidence type="ECO:0000256" key="1">
    <source>
        <dbReference type="ARBA" id="ARBA00001974"/>
    </source>
</evidence>
<evidence type="ECO:0000256" key="5">
    <source>
        <dbReference type="RuleBase" id="RU362125"/>
    </source>
</evidence>
<dbReference type="Pfam" id="PF02770">
    <property type="entry name" value="Acyl-CoA_dh_M"/>
    <property type="match status" value="1"/>
</dbReference>
<evidence type="ECO:0000256" key="3">
    <source>
        <dbReference type="ARBA" id="ARBA00022630"/>
    </source>
</evidence>
<accession>A0A150WQA5</accession>
<keyword evidence="3 5" id="KW-0285">Flavoprotein</keyword>
<dbReference type="GO" id="GO:0006635">
    <property type="term" value="P:fatty acid beta-oxidation"/>
    <property type="evidence" value="ECO:0007669"/>
    <property type="project" value="InterPro"/>
</dbReference>
<dbReference type="Proteomes" id="UP000075320">
    <property type="component" value="Unassembled WGS sequence"/>
</dbReference>
<dbReference type="Gene3D" id="2.40.110.10">
    <property type="entry name" value="Butyryl-CoA Dehydrogenase, subunit A, domain 2"/>
    <property type="match status" value="1"/>
</dbReference>
<comment type="similarity">
    <text evidence="2 5">Belongs to the acyl-CoA dehydrogenase family.</text>
</comment>
<dbReference type="Gene3D" id="1.20.140.10">
    <property type="entry name" value="Butyryl-CoA Dehydrogenase, subunit A, domain 3"/>
    <property type="match status" value="1"/>
</dbReference>
<comment type="caution">
    <text evidence="9">The sequence shown here is derived from an EMBL/GenBank/DDBJ whole genome shotgun (WGS) entry which is preliminary data.</text>
</comment>
<evidence type="ECO:0000313" key="9">
    <source>
        <dbReference type="EMBL" id="KYG66479.1"/>
    </source>
</evidence>
<feature type="domain" description="Acyl-CoA dehydrogenase/oxidase N-terminal" evidence="8">
    <location>
        <begin position="81"/>
        <end position="192"/>
    </location>
</feature>
<dbReference type="SUPFAM" id="SSF47203">
    <property type="entry name" value="Acyl-CoA dehydrogenase C-terminal domain-like"/>
    <property type="match status" value="1"/>
</dbReference>
<protein>
    <submittedName>
        <fullName evidence="9">Acyl-CoA dehydrogenase</fullName>
    </submittedName>
</protein>
<evidence type="ECO:0000259" key="8">
    <source>
        <dbReference type="Pfam" id="PF02771"/>
    </source>
</evidence>
<sequence>MENFWESLSEKMKDAFEQAEKKRKSDLFKLGSLPHVLSFIRDMGPEDILLLLDQARKIKKRKNPKRPPINADFYDVKDLLTPDEQKTLDEVRAFMTSKVEPLTTEYWMNGEFPFEIIEGFKKLNICGMTLDKKFGGQERSNILEGMVGAEIARVDVSTCTFFGVHSGLAMNSIDICGSDEQRKEFLPPMARLEKIGAFALTEPDVGSAASSSLKTTCKRQGDTWVINGEKKWIGNATFADYIIVWARDEEDNQVKGFIVDRLTPGLTTEKIEDKMALRIVQNALITLKDVKVKEERRLQKADSFRNTAEVLKKTRAGVAWQAVGCARGAYESTLDYTLKREQFGRPIAGFQMTQDMLAQMLSQITAMQCMVSRLSQLQDQGQLSDERASLAKVFCTVSCRQVTSMSRELMGANGILISNKVARFLGDAEALYSYEGTKQINSLVVGRAITGMSAFT</sequence>
<dbReference type="InterPro" id="IPR046373">
    <property type="entry name" value="Acyl-CoA_Oxase/DH_mid-dom_sf"/>
</dbReference>
<organism evidence="9 10">
    <name type="scientific">Bdellovibrio bacteriovorus</name>
    <dbReference type="NCBI Taxonomy" id="959"/>
    <lineage>
        <taxon>Bacteria</taxon>
        <taxon>Pseudomonadati</taxon>
        <taxon>Bdellovibrionota</taxon>
        <taxon>Bdellovibrionia</taxon>
        <taxon>Bdellovibrionales</taxon>
        <taxon>Pseudobdellovibrionaceae</taxon>
        <taxon>Bdellovibrio</taxon>
    </lineage>
</organism>
<gene>
    <name evidence="9" type="ORF">AZI86_05380</name>
</gene>
<evidence type="ECO:0000313" key="10">
    <source>
        <dbReference type="Proteomes" id="UP000075320"/>
    </source>
</evidence>
<dbReference type="GO" id="GO:0050660">
    <property type="term" value="F:flavin adenine dinucleotide binding"/>
    <property type="evidence" value="ECO:0007669"/>
    <property type="project" value="InterPro"/>
</dbReference>
<dbReference type="InterPro" id="IPR006091">
    <property type="entry name" value="Acyl-CoA_Oxase/DH_mid-dom"/>
</dbReference>
<evidence type="ECO:0000256" key="4">
    <source>
        <dbReference type="ARBA" id="ARBA00022827"/>
    </source>
</evidence>
<dbReference type="InterPro" id="IPR013786">
    <property type="entry name" value="AcylCoA_DH/ox_N"/>
</dbReference>
<feature type="domain" description="Acyl-CoA oxidase/dehydrogenase middle" evidence="7">
    <location>
        <begin position="197"/>
        <end position="290"/>
    </location>
</feature>
<evidence type="ECO:0000256" key="2">
    <source>
        <dbReference type="ARBA" id="ARBA00009347"/>
    </source>
</evidence>
<dbReference type="InterPro" id="IPR009075">
    <property type="entry name" value="AcylCo_DH/oxidase_C"/>
</dbReference>
<dbReference type="InterPro" id="IPR045008">
    <property type="entry name" value="ACX4-like"/>
</dbReference>
<evidence type="ECO:0000259" key="6">
    <source>
        <dbReference type="Pfam" id="PF00441"/>
    </source>
</evidence>
<dbReference type="Gene3D" id="1.10.540.10">
    <property type="entry name" value="Acyl-CoA dehydrogenase/oxidase, N-terminal domain"/>
    <property type="match status" value="1"/>
</dbReference>
<dbReference type="GO" id="GO:0003995">
    <property type="term" value="F:acyl-CoA dehydrogenase activity"/>
    <property type="evidence" value="ECO:0007669"/>
    <property type="project" value="InterPro"/>
</dbReference>
<proteinExistence type="inferred from homology"/>
<keyword evidence="5" id="KW-0560">Oxidoreductase</keyword>
<comment type="cofactor">
    <cofactor evidence="1 5">
        <name>FAD</name>
        <dbReference type="ChEBI" id="CHEBI:57692"/>
    </cofactor>
</comment>
<name>A0A150WQA5_BDEBC</name>
<dbReference type="PANTHER" id="PTHR43188">
    <property type="entry name" value="ACYL-COENZYME A OXIDASE"/>
    <property type="match status" value="1"/>
</dbReference>
<feature type="domain" description="Acyl-CoA dehydrogenase/oxidase C-terminal" evidence="6">
    <location>
        <begin position="306"/>
        <end position="449"/>
    </location>
</feature>
<dbReference type="RefSeq" id="WP_061834043.1">
    <property type="nucleotide sequence ID" value="NZ_LUKE01000001.1"/>
</dbReference>